<sequence length="544" mass="60792">MSSTSSTHKFVIYSAKLKKPPHQHTMMIIEPPIAVRFHTASAARSAATAPHNRSMLSSDDVNGARYVASCRLACTCGFDVPWVKSKKYTGTPFTRKIKFVKNRIRATSEQLGSAHDPVKKNEKPSYHPFEEVAASIPENSGDVGLTAAETSRTVIEVNSKATLMFSSLISDEFHENIIWPDLPYLTDEHGNIYFQVKNGEDVLQSLTSENNFVQVIVGVNSMEMLSEMDLSGPSEIDFGIEEIDDQDTEDLDDSDEEDGDEDGDEDENEDYDSEWVAVFSDEDEQDDSDETFEDWAKLETMRSSHPMYFAKKLAEVASDDPIDWLEQPPACVAIQGVIRPAFVEEHSTIQKHLSTNQSSDTDIIKPIESKGENIGVINGHVLNSGSSEDKAAQQLENNGNNDIPFSETSFYKLEMIKIQVFSAHGQPTDLELDDYMKAQPDAIAHSASKIISRLKAGGEKTLQALKSLCWRCKGLQVEEAQIISVDSLGFDVRVCSGTQIQTLRFSFKKRATSEYSAERQLNDLLFPRIHPKQQKMKQTHQNEC</sequence>
<dbReference type="Proteomes" id="UP001359559">
    <property type="component" value="Unassembled WGS sequence"/>
</dbReference>
<dbReference type="InterPro" id="IPR037119">
    <property type="entry name" value="Haem_oxidase_HugZ-like_sf"/>
</dbReference>
<dbReference type="AlphaFoldDB" id="A0AAN9I949"/>
<feature type="region of interest" description="Disordered" evidence="1">
    <location>
        <begin position="246"/>
        <end position="271"/>
    </location>
</feature>
<keyword evidence="3" id="KW-1185">Reference proteome</keyword>
<reference evidence="2 3" key="1">
    <citation type="submission" date="2024-01" db="EMBL/GenBank/DDBJ databases">
        <title>The genomes of 5 underutilized Papilionoideae crops provide insights into root nodulation and disease resistance.</title>
        <authorList>
            <person name="Yuan L."/>
        </authorList>
    </citation>
    <scope>NUCLEOTIDE SEQUENCE [LARGE SCALE GENOMIC DNA]</scope>
    <source>
        <strain evidence="2">LY-2023</strain>
        <tissue evidence="2">Leaf</tissue>
    </source>
</reference>
<organism evidence="2 3">
    <name type="scientific">Clitoria ternatea</name>
    <name type="common">Butterfly pea</name>
    <dbReference type="NCBI Taxonomy" id="43366"/>
    <lineage>
        <taxon>Eukaryota</taxon>
        <taxon>Viridiplantae</taxon>
        <taxon>Streptophyta</taxon>
        <taxon>Embryophyta</taxon>
        <taxon>Tracheophyta</taxon>
        <taxon>Spermatophyta</taxon>
        <taxon>Magnoliopsida</taxon>
        <taxon>eudicotyledons</taxon>
        <taxon>Gunneridae</taxon>
        <taxon>Pentapetalae</taxon>
        <taxon>rosids</taxon>
        <taxon>fabids</taxon>
        <taxon>Fabales</taxon>
        <taxon>Fabaceae</taxon>
        <taxon>Papilionoideae</taxon>
        <taxon>50 kb inversion clade</taxon>
        <taxon>NPAAA clade</taxon>
        <taxon>indigoferoid/millettioid clade</taxon>
        <taxon>Phaseoleae</taxon>
        <taxon>Clitoria</taxon>
    </lineage>
</organism>
<dbReference type="Gene3D" id="3.20.180.10">
    <property type="entry name" value="PNP-oxidase-like"/>
    <property type="match status" value="1"/>
</dbReference>
<accession>A0AAN9I949</accession>
<dbReference type="PANTHER" id="PTHR13343:SF28">
    <property type="entry name" value="PENTATRICOPEPTIDE REPEAT (PPR) SUPERFAMILY PROTEIN"/>
    <property type="match status" value="1"/>
</dbReference>
<comment type="caution">
    <text evidence="2">The sequence shown here is derived from an EMBL/GenBank/DDBJ whole genome shotgun (WGS) entry which is preliminary data.</text>
</comment>
<dbReference type="EMBL" id="JAYKXN010000007">
    <property type="protein sequence ID" value="KAK7270907.1"/>
    <property type="molecule type" value="Genomic_DNA"/>
</dbReference>
<dbReference type="SUPFAM" id="SSF50475">
    <property type="entry name" value="FMN-binding split barrel"/>
    <property type="match status" value="1"/>
</dbReference>
<dbReference type="PANTHER" id="PTHR13343">
    <property type="entry name" value="CREG1 PROTEIN"/>
    <property type="match status" value="1"/>
</dbReference>
<evidence type="ECO:0000313" key="3">
    <source>
        <dbReference type="Proteomes" id="UP001359559"/>
    </source>
</evidence>
<gene>
    <name evidence="2" type="ORF">RJT34_26418</name>
</gene>
<protein>
    <submittedName>
        <fullName evidence="2">Uncharacterized protein</fullName>
    </submittedName>
</protein>
<evidence type="ECO:0000256" key="1">
    <source>
        <dbReference type="SAM" id="MobiDB-lite"/>
    </source>
</evidence>
<evidence type="ECO:0000313" key="2">
    <source>
        <dbReference type="EMBL" id="KAK7270907.1"/>
    </source>
</evidence>
<name>A0AAN9I949_CLITE</name>
<proteinExistence type="predicted"/>